<name>A0ABZ0IAH6_9GAMM</name>
<dbReference type="Gene3D" id="3.40.50.300">
    <property type="entry name" value="P-loop containing nucleotide triphosphate hydrolases"/>
    <property type="match status" value="1"/>
</dbReference>
<dbReference type="EMBL" id="CP136865">
    <property type="protein sequence ID" value="WOJ96519.1"/>
    <property type="molecule type" value="Genomic_DNA"/>
</dbReference>
<dbReference type="Pfam" id="PF13692">
    <property type="entry name" value="Glyco_trans_1_4"/>
    <property type="match status" value="1"/>
</dbReference>
<dbReference type="CDD" id="cd04186">
    <property type="entry name" value="GT_2_like_c"/>
    <property type="match status" value="1"/>
</dbReference>
<dbReference type="PANTHER" id="PTHR43179:SF7">
    <property type="entry name" value="RHAMNOSYLTRANSFERASE WBBL"/>
    <property type="match status" value="1"/>
</dbReference>
<keyword evidence="1" id="KW-0175">Coiled coil</keyword>
<feature type="coiled-coil region" evidence="1">
    <location>
        <begin position="295"/>
        <end position="357"/>
    </location>
</feature>
<dbReference type="Gene3D" id="3.40.50.2000">
    <property type="entry name" value="Glycogen Phosphorylase B"/>
    <property type="match status" value="1"/>
</dbReference>
<keyword evidence="3" id="KW-0808">Transferase</keyword>
<keyword evidence="3" id="KW-0328">Glycosyltransferase</keyword>
<dbReference type="Gene3D" id="3.90.550.10">
    <property type="entry name" value="Spore Coat Polysaccharide Biosynthesis Protein SpsA, Chain A"/>
    <property type="match status" value="1"/>
</dbReference>
<dbReference type="SUPFAM" id="SSF53448">
    <property type="entry name" value="Nucleotide-diphospho-sugar transferases"/>
    <property type="match status" value="1"/>
</dbReference>
<evidence type="ECO:0000313" key="3">
    <source>
        <dbReference type="EMBL" id="WOJ96519.1"/>
    </source>
</evidence>
<evidence type="ECO:0000256" key="1">
    <source>
        <dbReference type="SAM" id="Coils"/>
    </source>
</evidence>
<dbReference type="Pfam" id="PF00535">
    <property type="entry name" value="Glycos_transf_2"/>
    <property type="match status" value="1"/>
</dbReference>
<dbReference type="SUPFAM" id="SSF52540">
    <property type="entry name" value="P-loop containing nucleoside triphosphate hydrolases"/>
    <property type="match status" value="1"/>
</dbReference>
<protein>
    <submittedName>
        <fullName evidence="3">Glycosyltransferase</fullName>
        <ecNumber evidence="3">2.4.-.-</ecNumber>
    </submittedName>
</protein>
<accession>A0ABZ0IAH6</accession>
<gene>
    <name evidence="3" type="ORF">R0137_14895</name>
</gene>
<dbReference type="CDD" id="cd03801">
    <property type="entry name" value="GT4_PimA-like"/>
    <property type="match status" value="1"/>
</dbReference>
<feature type="coiled-coil region" evidence="1">
    <location>
        <begin position="456"/>
        <end position="483"/>
    </location>
</feature>
<dbReference type="Proteomes" id="UP001626549">
    <property type="component" value="Chromosome"/>
</dbReference>
<organism evidence="3 4">
    <name type="scientific">Congregibacter brevis</name>
    <dbReference type="NCBI Taxonomy" id="3081201"/>
    <lineage>
        <taxon>Bacteria</taxon>
        <taxon>Pseudomonadati</taxon>
        <taxon>Pseudomonadota</taxon>
        <taxon>Gammaproteobacteria</taxon>
        <taxon>Cellvibrionales</taxon>
        <taxon>Halieaceae</taxon>
        <taxon>Congregibacter</taxon>
    </lineage>
</organism>
<dbReference type="RefSeq" id="WP_407327196.1">
    <property type="nucleotide sequence ID" value="NZ_CP136865.1"/>
</dbReference>
<sequence length="1276" mass="142189">MVFGLDNNREGAVLAIIGMHRSGTSLVAHACAAAGISAGPDEELLSAQADNPDGFYENRRLVELNDSMISNAGGEWYSPPVALSAESGCLEAQTELLGHLSDGGNAGQFLLKDPRLCLTWPLWEPLAKDSTLLFVYRSPLAVARSLARRHGFPLQLGLALWELYNRRALVLLDEETVTVSYDEIASGESTLGSLVTQLQEAGFDCDPAKAESIFNADLRHFETLGDDPDLQLLSDSQQRLHDHCATLCAGTLSELSGLDSESLLLARIEDLASSLKPLARVFETAQERDVAQALVQEHLSERDQALAALSRLESDYEALATAHKSEQKLHTQAAKTLENLTQEHTELAQAHETEKQLHLVAGSTLESLTTEHDALAIAHENEQALHAKAAQALENLVADHEALAAAHEKEVDAHRKLHALHEELHSEFDERGELQAQLYEQIADQEAEFAALTSKHDDLLAAQEVLRAAHEELERQRQALDDKTEYLFELLTDTHHTLLSFELSLMARFQRYTRKFYRLFTGQRGKNSAYEDLLEQAHRHFDEFGMEKPTPRPTKLGMAGDVVRYVRQNPAGSLRSFSWTRFRRAASVFFGSSSEDLAVWVNARFPDAEDSSQAFDPDSLSADLNLLELDFVASEKPVVSIVVPVYNDYRVTINCLKSVHQFSQDVEYEVIIADDSSTDLTATIAERMRGVVVSKTTENLRFLKNCNQAAAHARGEFIVFLNNDTAVTEGWLSSLLVPFDDPNVGITGPMLLFADGVLQEAGGIIWNDASGWNFGRADDREKPAYNYLRDVDYVSGACLAIRSDLWKQLGGFDERFAPAYYEDADICFSAREAGYRVLYQPDSVVYHFEGVSNGTDLNAGVKQHQVTNQAVFRDKWQQVLDDSHFANAEHVVHARDRSADKPCVLVIDHYVPHHDKDAGGRSTYMYIQLLLSLGCRVQLMGANFFPHQPYTKALQAMGVEALVGESIARHLDEWLAEHAPYIDEIFLHRPHIAEQMLPHLERMSPRPTISFFGHDLHYLRIAREAALKADDGLRRDSESWRKRELAVCERADRVYYFSQVEIDALSELVPVSKLRRIPLYTMEIEQLPDYAPSAPAELLFVGGYNHPPNVDAARWLVDEILPVVLESVPDARLHLVGSNPPGDVLSLASDNVIVHGYVSDNTLDELYRQVGVVVVPLRYGAGIKGKIIEAIANHVPVVTTDIGVEGIPDSDTVMWVENSASAIAERLVSLLLDREEKGPKLKKHEEWLHRYFDQECAAAELRADIPKLGSLKGRIP</sequence>
<reference evidence="3 4" key="1">
    <citation type="submission" date="2023-10" db="EMBL/GenBank/DDBJ databases">
        <title>Two novel species belonging to the OM43/NOR5 clade.</title>
        <authorList>
            <person name="Park M."/>
        </authorList>
    </citation>
    <scope>NUCLEOTIDE SEQUENCE [LARGE SCALE GENOMIC DNA]</scope>
    <source>
        <strain evidence="3 4">IMCC45268</strain>
    </source>
</reference>
<dbReference type="PANTHER" id="PTHR43179">
    <property type="entry name" value="RHAMNOSYLTRANSFERASE WBBL"/>
    <property type="match status" value="1"/>
</dbReference>
<dbReference type="EC" id="2.4.-.-" evidence="3"/>
<dbReference type="GO" id="GO:0016757">
    <property type="term" value="F:glycosyltransferase activity"/>
    <property type="evidence" value="ECO:0007669"/>
    <property type="project" value="UniProtKB-KW"/>
</dbReference>
<proteinExistence type="predicted"/>
<dbReference type="SUPFAM" id="SSF53756">
    <property type="entry name" value="UDP-Glycosyltransferase/glycogen phosphorylase"/>
    <property type="match status" value="1"/>
</dbReference>
<dbReference type="InterPro" id="IPR029044">
    <property type="entry name" value="Nucleotide-diphossugar_trans"/>
</dbReference>
<keyword evidence="4" id="KW-1185">Reference proteome</keyword>
<dbReference type="InterPro" id="IPR001173">
    <property type="entry name" value="Glyco_trans_2-like"/>
</dbReference>
<dbReference type="InterPro" id="IPR027417">
    <property type="entry name" value="P-loop_NTPase"/>
</dbReference>
<evidence type="ECO:0000313" key="4">
    <source>
        <dbReference type="Proteomes" id="UP001626549"/>
    </source>
</evidence>
<feature type="domain" description="Glycosyltransferase 2-like" evidence="2">
    <location>
        <begin position="640"/>
        <end position="749"/>
    </location>
</feature>
<evidence type="ECO:0000259" key="2">
    <source>
        <dbReference type="Pfam" id="PF00535"/>
    </source>
</evidence>